<evidence type="ECO:0000313" key="3">
    <source>
        <dbReference type="Proteomes" id="UP000254634"/>
    </source>
</evidence>
<evidence type="ECO:0000256" key="1">
    <source>
        <dbReference type="ARBA" id="ARBA00022801"/>
    </source>
</evidence>
<dbReference type="PROSITE" id="PS00175">
    <property type="entry name" value="PG_MUTASE"/>
    <property type="match status" value="1"/>
</dbReference>
<dbReference type="GO" id="GO:0045820">
    <property type="term" value="P:negative regulation of glycolytic process"/>
    <property type="evidence" value="ECO:0007669"/>
    <property type="project" value="TreeGrafter"/>
</dbReference>
<sequence>MTTLYLMRHGQTFFNQQGLVQGSSDSPLTEPGIEQAQKAQAFFQKKVFPLIASMLPRRSGLAIRWKSSRVARIISA</sequence>
<keyword evidence="1" id="KW-0378">Hydrolase</keyword>
<dbReference type="InterPro" id="IPR013078">
    <property type="entry name" value="His_Pase_superF_clade-1"/>
</dbReference>
<dbReference type="InterPro" id="IPR001345">
    <property type="entry name" value="PG/BPGM_mutase_AS"/>
</dbReference>
<dbReference type="STRING" id="1123307.GCA_000380065_01402"/>
<keyword evidence="3" id="KW-1185">Reference proteome</keyword>
<dbReference type="InterPro" id="IPR051695">
    <property type="entry name" value="Phosphoglycerate_Mutase"/>
</dbReference>
<dbReference type="Gene3D" id="3.40.50.1240">
    <property type="entry name" value="Phosphoglycerate mutase-like"/>
    <property type="match status" value="1"/>
</dbReference>
<name>A0A380L4I4_9STRE</name>
<organism evidence="2 3">
    <name type="scientific">Streptococcus massiliensis</name>
    <dbReference type="NCBI Taxonomy" id="313439"/>
    <lineage>
        <taxon>Bacteria</taxon>
        <taxon>Bacillati</taxon>
        <taxon>Bacillota</taxon>
        <taxon>Bacilli</taxon>
        <taxon>Lactobacillales</taxon>
        <taxon>Streptococcaceae</taxon>
        <taxon>Streptococcus</taxon>
    </lineage>
</organism>
<dbReference type="GO" id="GO:0004331">
    <property type="term" value="F:fructose-2,6-bisphosphate 2-phosphatase activity"/>
    <property type="evidence" value="ECO:0007669"/>
    <property type="project" value="TreeGrafter"/>
</dbReference>
<dbReference type="GO" id="GO:0005829">
    <property type="term" value="C:cytosol"/>
    <property type="evidence" value="ECO:0007669"/>
    <property type="project" value="TreeGrafter"/>
</dbReference>
<dbReference type="InterPro" id="IPR029033">
    <property type="entry name" value="His_PPase_superfam"/>
</dbReference>
<dbReference type="PANTHER" id="PTHR46517:SF1">
    <property type="entry name" value="FRUCTOSE-2,6-BISPHOSPHATASE TIGAR"/>
    <property type="match status" value="1"/>
</dbReference>
<keyword evidence="2" id="KW-0413">Isomerase</keyword>
<evidence type="ECO:0000313" key="2">
    <source>
        <dbReference type="EMBL" id="SUN77401.1"/>
    </source>
</evidence>
<reference evidence="2" key="1">
    <citation type="submission" date="2018-06" db="EMBL/GenBank/DDBJ databases">
        <authorList>
            <consortium name="Pathogen Informatics"/>
            <person name="Doyle S."/>
        </authorList>
    </citation>
    <scope>NUCLEOTIDE SEQUENCE [LARGE SCALE GENOMIC DNA]</scope>
    <source>
        <strain evidence="2">NCTC13765</strain>
    </source>
</reference>
<dbReference type="PANTHER" id="PTHR46517">
    <property type="entry name" value="FRUCTOSE-2,6-BISPHOSPHATASE TIGAR"/>
    <property type="match status" value="1"/>
</dbReference>
<dbReference type="EC" id="5.4.2.-" evidence="2"/>
<protein>
    <submittedName>
        <fullName evidence="2">Phosphoglycerate mutase family protein</fullName>
        <ecNumber evidence="2">5.4.2.-</ecNumber>
    </submittedName>
</protein>
<dbReference type="Proteomes" id="UP000254634">
    <property type="component" value="Unassembled WGS sequence"/>
</dbReference>
<dbReference type="GO" id="GO:0043456">
    <property type="term" value="P:regulation of pentose-phosphate shunt"/>
    <property type="evidence" value="ECO:0007669"/>
    <property type="project" value="TreeGrafter"/>
</dbReference>
<proteinExistence type="predicted"/>
<dbReference type="CDD" id="cd07067">
    <property type="entry name" value="HP_PGM_like"/>
    <property type="match status" value="1"/>
</dbReference>
<dbReference type="AlphaFoldDB" id="A0A380L4I4"/>
<dbReference type="Pfam" id="PF00300">
    <property type="entry name" value="His_Phos_1"/>
    <property type="match status" value="1"/>
</dbReference>
<dbReference type="SMART" id="SM00855">
    <property type="entry name" value="PGAM"/>
    <property type="match status" value="1"/>
</dbReference>
<dbReference type="GO" id="GO:0016853">
    <property type="term" value="F:isomerase activity"/>
    <property type="evidence" value="ECO:0007669"/>
    <property type="project" value="UniProtKB-KW"/>
</dbReference>
<gene>
    <name evidence="2" type="ORF">NCTC13765_01926</name>
</gene>
<dbReference type="EMBL" id="UHFR01000005">
    <property type="protein sequence ID" value="SUN77401.1"/>
    <property type="molecule type" value="Genomic_DNA"/>
</dbReference>
<accession>A0A380L4I4</accession>
<dbReference type="SUPFAM" id="SSF53254">
    <property type="entry name" value="Phosphoglycerate mutase-like"/>
    <property type="match status" value="1"/>
</dbReference>